<reference evidence="1 3" key="1">
    <citation type="submission" date="2018-03" db="EMBL/GenBank/DDBJ databases">
        <title>Genomic Encyclopedia of Archaeal and Bacterial Type Strains, Phase II (KMG-II): from individual species to whole genera.</title>
        <authorList>
            <person name="Goeker M."/>
        </authorList>
    </citation>
    <scope>NUCLEOTIDE SEQUENCE [LARGE SCALE GENOMIC DNA]</scope>
    <source>
        <strain evidence="1 3">DSM 21548</strain>
    </source>
</reference>
<evidence type="ECO:0000313" key="3">
    <source>
        <dbReference type="Proteomes" id="UP000241203"/>
    </source>
</evidence>
<sequence>MSTSTRGGRFELVLVRPRLSINPGVRPTVVLDGRGQPAQWGTGTWQRPIGDTTIGVFLYNRAWRYGEAEAVLPEGTTRVVYRAPRLPFGRGRLTVEHPGWSD</sequence>
<proteinExistence type="predicted"/>
<dbReference type="RefSeq" id="WP_106564150.1">
    <property type="nucleotide sequence ID" value="NZ_PYAU01000001.1"/>
</dbReference>
<dbReference type="Proteomes" id="UP000241203">
    <property type="component" value="Unassembled WGS sequence"/>
</dbReference>
<name>A0A2P8GZ68_9MICO</name>
<comment type="caution">
    <text evidence="1">The sequence shown here is derived from an EMBL/GenBank/DDBJ whole genome shotgun (WGS) entry which is preliminary data.</text>
</comment>
<keyword evidence="4" id="KW-1185">Reference proteome</keyword>
<reference evidence="2 4" key="2">
    <citation type="submission" date="2018-12" db="EMBL/GenBank/DDBJ databases">
        <authorList>
            <person name="hu s."/>
            <person name="Xu Y."/>
            <person name="Xu B."/>
            <person name="Li F."/>
        </authorList>
    </citation>
    <scope>NUCLEOTIDE SEQUENCE [LARGE SCALE GENOMIC DNA]</scope>
    <source>
        <strain evidence="2 4">KSW2-17</strain>
    </source>
</reference>
<protein>
    <submittedName>
        <fullName evidence="1">Uncharacterized protein</fullName>
    </submittedName>
</protein>
<dbReference type="EMBL" id="PYAU01000001">
    <property type="protein sequence ID" value="PSL39261.1"/>
    <property type="molecule type" value="Genomic_DNA"/>
</dbReference>
<organism evidence="1 3">
    <name type="scientific">Labedella gwakjiensis</name>
    <dbReference type="NCBI Taxonomy" id="390269"/>
    <lineage>
        <taxon>Bacteria</taxon>
        <taxon>Bacillati</taxon>
        <taxon>Actinomycetota</taxon>
        <taxon>Actinomycetes</taxon>
        <taxon>Micrococcales</taxon>
        <taxon>Microbacteriaceae</taxon>
        <taxon>Labedella</taxon>
    </lineage>
</organism>
<dbReference type="AlphaFoldDB" id="A0A2P8GZ68"/>
<accession>A0A2P8GZ68</accession>
<evidence type="ECO:0000313" key="4">
    <source>
        <dbReference type="Proteomes" id="UP000268291"/>
    </source>
</evidence>
<evidence type="ECO:0000313" key="1">
    <source>
        <dbReference type="EMBL" id="PSL39261.1"/>
    </source>
</evidence>
<gene>
    <name evidence="1" type="ORF">CLV49_2895</name>
    <name evidence="2" type="ORF">ELQ93_04775</name>
</gene>
<evidence type="ECO:0000313" key="2">
    <source>
        <dbReference type="EMBL" id="RUQ86316.1"/>
    </source>
</evidence>
<dbReference type="OrthoDB" id="5119752at2"/>
<dbReference type="EMBL" id="RZGY01000001">
    <property type="protein sequence ID" value="RUQ86316.1"/>
    <property type="molecule type" value="Genomic_DNA"/>
</dbReference>
<dbReference type="Proteomes" id="UP000268291">
    <property type="component" value="Unassembled WGS sequence"/>
</dbReference>